<dbReference type="SMART" id="SM01130">
    <property type="entry name" value="DHDPS"/>
    <property type="match status" value="1"/>
</dbReference>
<dbReference type="InterPro" id="IPR013785">
    <property type="entry name" value="Aldolase_TIM"/>
</dbReference>
<dbReference type="SUPFAM" id="SSF51569">
    <property type="entry name" value="Aldolase"/>
    <property type="match status" value="1"/>
</dbReference>
<feature type="binding site" evidence="4">
    <location>
        <position position="181"/>
    </location>
    <ligand>
        <name>pyruvate</name>
        <dbReference type="ChEBI" id="CHEBI:15361"/>
    </ligand>
</feature>
<evidence type="ECO:0000313" key="6">
    <source>
        <dbReference type="Proteomes" id="UP000772434"/>
    </source>
</evidence>
<accession>A0A9P5TXK1</accession>
<keyword evidence="6" id="KW-1185">Reference proteome</keyword>
<proteinExistence type="inferred from homology"/>
<evidence type="ECO:0000313" key="5">
    <source>
        <dbReference type="EMBL" id="KAF9059550.1"/>
    </source>
</evidence>
<comment type="similarity">
    <text evidence="2">Belongs to the DapA family.</text>
</comment>
<dbReference type="EMBL" id="JADNRY010000294">
    <property type="protein sequence ID" value="KAF9059550.1"/>
    <property type="molecule type" value="Genomic_DNA"/>
</dbReference>
<evidence type="ECO:0000256" key="3">
    <source>
        <dbReference type="PIRSR" id="PIRSR001365-1"/>
    </source>
</evidence>
<gene>
    <name evidence="5" type="ORF">BDP27DRAFT_1341242</name>
</gene>
<dbReference type="PANTHER" id="PTHR12128:SF66">
    <property type="entry name" value="4-HYDROXY-2-OXOGLUTARATE ALDOLASE, MITOCHONDRIAL"/>
    <property type="match status" value="1"/>
</dbReference>
<dbReference type="GO" id="GO:0008840">
    <property type="term" value="F:4-hydroxy-tetrahydrodipicolinate synthase activity"/>
    <property type="evidence" value="ECO:0007669"/>
    <property type="project" value="TreeGrafter"/>
</dbReference>
<dbReference type="Pfam" id="PF00701">
    <property type="entry name" value="DHDPS"/>
    <property type="match status" value="1"/>
</dbReference>
<sequence>MQGGVTGILIQGSNGEAQHLSHSERFRNIVFARQTLDDAGFKDVVLLAGTGAQSARETKELCVQAKEAGAGWVLVLTPSTWAAAMGVENILKFHREVADNSPIPCMIYNFPTVTAGIDLDSDILSALATHPNIVGTKLSCGNVGKIQRLSSAFDSKSEFATFAGKSDVFLHTLLSGGAGTIGALVNVAPKIHTKVYKLFLEYQETKDASVLKEAFDLQAKISAADWAVSKIGGVGGVKAIVAKEFGYGGGTVRNPLKEANLGVIVQSDLGGKWWSAVEEVINIEKSL</sequence>
<dbReference type="OrthoDB" id="191315at2759"/>
<dbReference type="Proteomes" id="UP000772434">
    <property type="component" value="Unassembled WGS sequence"/>
</dbReference>
<dbReference type="AlphaFoldDB" id="A0A9P5TXK1"/>
<evidence type="ECO:0000256" key="1">
    <source>
        <dbReference type="ARBA" id="ARBA00023239"/>
    </source>
</evidence>
<organism evidence="5 6">
    <name type="scientific">Rhodocollybia butyracea</name>
    <dbReference type="NCBI Taxonomy" id="206335"/>
    <lineage>
        <taxon>Eukaryota</taxon>
        <taxon>Fungi</taxon>
        <taxon>Dikarya</taxon>
        <taxon>Basidiomycota</taxon>
        <taxon>Agaricomycotina</taxon>
        <taxon>Agaricomycetes</taxon>
        <taxon>Agaricomycetidae</taxon>
        <taxon>Agaricales</taxon>
        <taxon>Marasmiineae</taxon>
        <taxon>Omphalotaceae</taxon>
        <taxon>Rhodocollybia</taxon>
    </lineage>
</organism>
<feature type="active site" description="Schiff-base intermediate with substrate" evidence="3">
    <location>
        <position position="137"/>
    </location>
</feature>
<dbReference type="PRINTS" id="PR00146">
    <property type="entry name" value="DHPICSNTHASE"/>
</dbReference>
<protein>
    <submittedName>
        <fullName evidence="5">Dihydrodipicolinate synthetase</fullName>
    </submittedName>
</protein>
<reference evidence="5" key="1">
    <citation type="submission" date="2020-11" db="EMBL/GenBank/DDBJ databases">
        <authorList>
            <consortium name="DOE Joint Genome Institute"/>
            <person name="Ahrendt S."/>
            <person name="Riley R."/>
            <person name="Andreopoulos W."/>
            <person name="Labutti K."/>
            <person name="Pangilinan J."/>
            <person name="Ruiz-Duenas F.J."/>
            <person name="Barrasa J.M."/>
            <person name="Sanchez-Garcia M."/>
            <person name="Camarero S."/>
            <person name="Miyauchi S."/>
            <person name="Serrano A."/>
            <person name="Linde D."/>
            <person name="Babiker R."/>
            <person name="Drula E."/>
            <person name="Ayuso-Fernandez I."/>
            <person name="Pacheco R."/>
            <person name="Padilla G."/>
            <person name="Ferreira P."/>
            <person name="Barriuso J."/>
            <person name="Kellner H."/>
            <person name="Castanera R."/>
            <person name="Alfaro M."/>
            <person name="Ramirez L."/>
            <person name="Pisabarro A.G."/>
            <person name="Kuo A."/>
            <person name="Tritt A."/>
            <person name="Lipzen A."/>
            <person name="He G."/>
            <person name="Yan M."/>
            <person name="Ng V."/>
            <person name="Cullen D."/>
            <person name="Martin F."/>
            <person name="Rosso M.-N."/>
            <person name="Henrissat B."/>
            <person name="Hibbett D."/>
            <person name="Martinez A.T."/>
            <person name="Grigoriev I.V."/>
        </authorList>
    </citation>
    <scope>NUCLEOTIDE SEQUENCE</scope>
    <source>
        <strain evidence="5">AH 40177</strain>
    </source>
</reference>
<evidence type="ECO:0000256" key="2">
    <source>
        <dbReference type="PIRNR" id="PIRNR001365"/>
    </source>
</evidence>
<name>A0A9P5TXK1_9AGAR</name>
<dbReference type="CDD" id="cd00408">
    <property type="entry name" value="DHDPS-like"/>
    <property type="match status" value="1"/>
</dbReference>
<feature type="active site" description="Proton donor/acceptor" evidence="3">
    <location>
        <position position="108"/>
    </location>
</feature>
<dbReference type="PIRSF" id="PIRSF001365">
    <property type="entry name" value="DHDPS"/>
    <property type="match status" value="1"/>
</dbReference>
<dbReference type="PANTHER" id="PTHR12128">
    <property type="entry name" value="DIHYDRODIPICOLINATE SYNTHASE"/>
    <property type="match status" value="1"/>
</dbReference>
<keyword evidence="1 2" id="KW-0456">Lyase</keyword>
<dbReference type="InterPro" id="IPR002220">
    <property type="entry name" value="DapA-like"/>
</dbReference>
<evidence type="ECO:0000256" key="4">
    <source>
        <dbReference type="PIRSR" id="PIRSR001365-2"/>
    </source>
</evidence>
<comment type="caution">
    <text evidence="5">The sequence shown here is derived from an EMBL/GenBank/DDBJ whole genome shotgun (WGS) entry which is preliminary data.</text>
</comment>
<dbReference type="Gene3D" id="3.20.20.70">
    <property type="entry name" value="Aldolase class I"/>
    <property type="match status" value="1"/>
</dbReference>